<name>A0AAX6T247_HETGA</name>
<protein>
    <submittedName>
        <fullName evidence="3">Uncharacterized protein LOC110349161 isoform X1</fullName>
    </submittedName>
</protein>
<feature type="region of interest" description="Disordered" evidence="1">
    <location>
        <begin position="54"/>
        <end position="83"/>
    </location>
</feature>
<dbReference type="RefSeq" id="XP_021114040.1">
    <property type="nucleotide sequence ID" value="XM_021258381.1"/>
</dbReference>
<dbReference type="Proteomes" id="UP000694906">
    <property type="component" value="Unplaced"/>
</dbReference>
<sequence length="207" mass="21995">MNLTPASSGSSGTWTLDFVWGRQLPLVRGLGGSSHLGGIILTFTGTRVKTAARRKRSFRSAMGNPEQIVSRSPRSPEAELSAPPDSAFQACPLPGRCSVCLGLSSSLTGPEDASSTTKDALLSLPSPTVSSLLHCLPDTPHFEADPQKETGGKVGGKAEHPCFTSTFHRDAPALELASHRLNPFKTPFHLAISPLESPHHGRKLLKL</sequence>
<evidence type="ECO:0000256" key="1">
    <source>
        <dbReference type="SAM" id="MobiDB-lite"/>
    </source>
</evidence>
<dbReference type="AlphaFoldDB" id="A0AAX6T247"/>
<reference evidence="3" key="1">
    <citation type="submission" date="2025-08" db="UniProtKB">
        <authorList>
            <consortium name="RefSeq"/>
        </authorList>
    </citation>
    <scope>IDENTIFICATION</scope>
</reference>
<proteinExistence type="predicted"/>
<evidence type="ECO:0000313" key="2">
    <source>
        <dbReference type="Proteomes" id="UP000694906"/>
    </source>
</evidence>
<keyword evidence="2" id="KW-1185">Reference proteome</keyword>
<dbReference type="GeneID" id="110349161"/>
<evidence type="ECO:0000313" key="3">
    <source>
        <dbReference type="RefSeq" id="XP_021114040.1"/>
    </source>
</evidence>
<organism evidence="2 3">
    <name type="scientific">Heterocephalus glaber</name>
    <name type="common">Naked mole rat</name>
    <dbReference type="NCBI Taxonomy" id="10181"/>
    <lineage>
        <taxon>Eukaryota</taxon>
        <taxon>Metazoa</taxon>
        <taxon>Chordata</taxon>
        <taxon>Craniata</taxon>
        <taxon>Vertebrata</taxon>
        <taxon>Euteleostomi</taxon>
        <taxon>Mammalia</taxon>
        <taxon>Eutheria</taxon>
        <taxon>Euarchontoglires</taxon>
        <taxon>Glires</taxon>
        <taxon>Rodentia</taxon>
        <taxon>Hystricomorpha</taxon>
        <taxon>Bathyergidae</taxon>
        <taxon>Heterocephalus</taxon>
    </lineage>
</organism>
<accession>A0AAX6T247</accession>
<gene>
    <name evidence="3" type="primary">LOC110349161</name>
</gene>